<feature type="region of interest" description="Disordered" evidence="4">
    <location>
        <begin position="917"/>
        <end position="1082"/>
    </location>
</feature>
<accession>A0ABR3T8W7</accession>
<sequence length="1617" mass="176172">MCQTSSPAPALFPAVATRLPEPAAGRAASSPDSAIAIAADTANHDHDHDLEHNDRTATRSPRPEAPTLQRGDHCSAHHHRRRTSALNAHPIPHLTPYRSAPTVPTTATLDAPQFSQPRMFNSFNGFEGGDTQPVDSQLYRDYQTELKTLHGDPFAPNGTEDHTTDGAEHGITDSVEHAPYEEGDTGHVDILGNWQSPEKSGNAFELTQVSIDGAADAQVSEPNPETQDPADLTSQPRFVQPETPAMAGKKRNARGEVLSSATRTPGSAINPNLFNNGTGVPALSMSQVFNDTQGNSSPQLDGARSDPIFQRPSPNLHMRFSSDAVTLSSPTKAIHSEFSRAATEPRDTYRSMKESQEARDRQRQAELEAELEQLKSDNLDSLDELDAEFEPEQRRAERRRIQAELREITMRRRADVTGPAGDLAQGKMRNPAVTRSDTALFTPKLNLRERTVLEISDGVSDSEDELASDPLTIQKPLRLSQLNGVQVPMTSSRQNDPATASPSATDGIPSSQNSVRKSQSHANRTFKRLLEAGDEVAVADSQPEPTNSQTQQESNPMPPHLPDPSSLDARVAQSQYSVITDGRRAEMDAHINKTLKTSSIPQPPVNTSQMVAAVGDSGYADDVERDDTEKEIPSSPPLFAPVDEDKDEDEVDQIDFVRDGEEDHDDPGMNDDYDKPDLTQMDDEEGPDYMDSSSKGSEQGDDEALARTADHEDEGIQEDADNHAEDHEEGEPEEKQDVCQEDNVEDDHGGDQEDAVEGTTVALVANSKKTETQNTIPETDPFEEVPSSSSQRQEPEPSHRNLSNAQKSTENTAYNTAQNTIQQADSGNRASNAVDSPQTNYYSTAQTHIPAASTPRKSQQSPLKELSQRTPRSSRPVRRLTDIAADPSQRNEPLDDLESAMDILNDEDRDFAEVMALNKAGSGSSPFRPAKRQKTYGHRVLRESPKKVNRPPSVSPTPESGKVLQDKEMNEQVAEEDYVFTKPATLKPGRLTRPAQKSPPKKTQSLEKPTITRSAKAKGSRKGADAAETPRARSRKTSKPMPAEPVETPTAHKQQQDVAAPSGGEDQQQQHDSPVTQRSNLVESVNEPRQIVAPNRVLALFKGLKAAYYPATCLGGSYADGFFYRIRFDDGTVASLDKMHVRSCDLKNGDVVKVDLPSMRTKTYILRGFKDFMSAEQIAEATAEDLTAPTDVHGAKTVVLEVKQREGPSRDTTAETVEVPLTNLYITGSMWTHFKDRIYIHPSEALGASARPQTPSTNMSAPGTPTTGKTRRVTLPTPGNSIQRPVAAAPTPIVSGLFSGMAFALTLHGPDDERNSISKLILENGGRILDPGFEVLFSTRGNDVASPTKTPITVSKSSKATPVDKKKAIAHSPSNLADSTSAALTLNPQTSTFGFVALISDKHSRRAKYIQALALGLPCLSYHWLLDSLASHSVRPWSLYLLPAGESAFLSGAVRSRTLVPFDPASPDAQLEKVLQRRQRLLDGKSVLLVLKPERGRAYRFLTAAMGASMVAHCRDAKEARRRLEQEEWDWVYVDGAAEELFPGLAAPGLAGKKRKRGGGASFASSSSALSLVEEVREGRERETGGVRVAEVGGRKVRVVGDEFVIQSLILGALLEE</sequence>
<feature type="region of interest" description="Disordered" evidence="4">
    <location>
        <begin position="21"/>
        <end position="104"/>
    </location>
</feature>
<feature type="region of interest" description="Disordered" evidence="4">
    <location>
        <begin position="1248"/>
        <end position="1285"/>
    </location>
</feature>
<keyword evidence="7" id="KW-1185">Reference proteome</keyword>
<evidence type="ECO:0000313" key="6">
    <source>
        <dbReference type="EMBL" id="KAL1635823.1"/>
    </source>
</evidence>
<proteinExistence type="predicted"/>
<feature type="compositionally biased region" description="Low complexity" evidence="4">
    <location>
        <begin position="27"/>
        <end position="41"/>
    </location>
</feature>
<name>A0ABR3T8W7_9PEZI</name>
<feature type="compositionally biased region" description="Polar residues" evidence="4">
    <location>
        <begin position="1065"/>
        <end position="1082"/>
    </location>
</feature>
<feature type="compositionally biased region" description="Basic and acidic residues" evidence="4">
    <location>
        <begin position="42"/>
        <end position="57"/>
    </location>
</feature>
<gene>
    <name evidence="6" type="primary">RAD9</name>
    <name evidence="6" type="ORF">SLS56_001518</name>
</gene>
<feature type="compositionally biased region" description="Polar residues" evidence="4">
    <location>
        <begin position="1001"/>
        <end position="1013"/>
    </location>
</feature>
<comment type="subcellular location">
    <subcellularLocation>
        <location evidence="1">Nucleus</location>
    </subcellularLocation>
</comment>
<feature type="region of interest" description="Disordered" evidence="4">
    <location>
        <begin position="488"/>
        <end position="522"/>
    </location>
</feature>
<dbReference type="InterPro" id="IPR047249">
    <property type="entry name" value="BRCT_p53bp1-like_rpt1"/>
</dbReference>
<feature type="compositionally biased region" description="Basic residues" evidence="4">
    <location>
        <begin position="929"/>
        <end position="939"/>
    </location>
</feature>
<dbReference type="Pfam" id="PF00533">
    <property type="entry name" value="BRCT"/>
    <property type="match status" value="1"/>
</dbReference>
<dbReference type="InterPro" id="IPR036420">
    <property type="entry name" value="BRCT_dom_sf"/>
</dbReference>
<evidence type="ECO:0000313" key="7">
    <source>
        <dbReference type="Proteomes" id="UP001521116"/>
    </source>
</evidence>
<dbReference type="Proteomes" id="UP001521116">
    <property type="component" value="Unassembled WGS sequence"/>
</dbReference>
<feature type="compositionally biased region" description="Acidic residues" evidence="4">
    <location>
        <begin position="642"/>
        <end position="653"/>
    </location>
</feature>
<keyword evidence="2" id="KW-0227">DNA damage</keyword>
<feature type="region of interest" description="Disordered" evidence="4">
    <location>
        <begin position="216"/>
        <end position="275"/>
    </location>
</feature>
<dbReference type="PANTHER" id="PTHR15321:SF3">
    <property type="entry name" value="TP53-BINDING PROTEIN 1"/>
    <property type="match status" value="1"/>
</dbReference>
<feature type="region of interest" description="Disordered" evidence="4">
    <location>
        <begin position="288"/>
        <end position="396"/>
    </location>
</feature>
<dbReference type="InterPro" id="IPR041297">
    <property type="entry name" value="Crb2_Tudor"/>
</dbReference>
<organism evidence="6 7">
    <name type="scientific">Neofusicoccum ribis</name>
    <dbReference type="NCBI Taxonomy" id="45134"/>
    <lineage>
        <taxon>Eukaryota</taxon>
        <taxon>Fungi</taxon>
        <taxon>Dikarya</taxon>
        <taxon>Ascomycota</taxon>
        <taxon>Pezizomycotina</taxon>
        <taxon>Dothideomycetes</taxon>
        <taxon>Dothideomycetes incertae sedis</taxon>
        <taxon>Botryosphaeriales</taxon>
        <taxon>Botryosphaeriaceae</taxon>
        <taxon>Neofusicoccum</taxon>
    </lineage>
</organism>
<feature type="compositionally biased region" description="Polar residues" evidence="4">
    <location>
        <begin position="220"/>
        <end position="237"/>
    </location>
</feature>
<dbReference type="PROSITE" id="PS50172">
    <property type="entry name" value="BRCT"/>
    <property type="match status" value="1"/>
</dbReference>
<dbReference type="SMART" id="SM00292">
    <property type="entry name" value="BRCT"/>
    <property type="match status" value="1"/>
</dbReference>
<feature type="compositionally biased region" description="Polar residues" evidence="4">
    <location>
        <begin position="800"/>
        <end position="847"/>
    </location>
</feature>
<evidence type="ECO:0000256" key="1">
    <source>
        <dbReference type="ARBA" id="ARBA00004123"/>
    </source>
</evidence>
<feature type="compositionally biased region" description="Acidic residues" evidence="4">
    <location>
        <begin position="380"/>
        <end position="390"/>
    </location>
</feature>
<dbReference type="Gene3D" id="3.40.50.10190">
    <property type="entry name" value="BRCT domain"/>
    <property type="match status" value="1"/>
</dbReference>
<feature type="region of interest" description="Disordered" evidence="4">
    <location>
        <begin position="593"/>
        <end position="900"/>
    </location>
</feature>
<dbReference type="CDD" id="cd17745">
    <property type="entry name" value="BRCT_p53bp1_rpt1"/>
    <property type="match status" value="1"/>
</dbReference>
<dbReference type="Gene3D" id="2.30.30.140">
    <property type="match status" value="1"/>
</dbReference>
<dbReference type="EMBL" id="JAJVDC020000009">
    <property type="protein sequence ID" value="KAL1635823.1"/>
    <property type="molecule type" value="Genomic_DNA"/>
</dbReference>
<evidence type="ECO:0000256" key="2">
    <source>
        <dbReference type="ARBA" id="ARBA00022763"/>
    </source>
</evidence>
<comment type="caution">
    <text evidence="6">The sequence shown here is derived from an EMBL/GenBank/DDBJ whole genome shotgun (WGS) entry which is preliminary data.</text>
</comment>
<evidence type="ECO:0000256" key="4">
    <source>
        <dbReference type="SAM" id="MobiDB-lite"/>
    </source>
</evidence>
<feature type="compositionally biased region" description="Polar residues" evidence="4">
    <location>
        <begin position="259"/>
        <end position="275"/>
    </location>
</feature>
<feature type="domain" description="BRCT" evidence="5">
    <location>
        <begin position="1293"/>
        <end position="1442"/>
    </location>
</feature>
<feature type="compositionally biased region" description="Polar residues" evidence="4">
    <location>
        <begin position="594"/>
        <end position="610"/>
    </location>
</feature>
<dbReference type="Pfam" id="PF18115">
    <property type="entry name" value="Tudor_3"/>
    <property type="match status" value="1"/>
</dbReference>
<feature type="compositionally biased region" description="Acidic residues" evidence="4">
    <location>
        <begin position="662"/>
        <end position="671"/>
    </location>
</feature>
<feature type="region of interest" description="Disordered" evidence="4">
    <location>
        <begin position="536"/>
        <end position="570"/>
    </location>
</feature>
<feature type="compositionally biased region" description="Polar residues" evidence="4">
    <location>
        <begin position="543"/>
        <end position="555"/>
    </location>
</feature>
<dbReference type="SUPFAM" id="SSF52113">
    <property type="entry name" value="BRCT domain"/>
    <property type="match status" value="1"/>
</dbReference>
<dbReference type="PANTHER" id="PTHR15321">
    <property type="entry name" value="TUMOR SUPPRESSOR P53-BINDING PROTEIN 1"/>
    <property type="match status" value="1"/>
</dbReference>
<feature type="compositionally biased region" description="Basic and acidic residues" evidence="4">
    <location>
        <begin position="334"/>
        <end position="378"/>
    </location>
</feature>
<feature type="compositionally biased region" description="Polar residues" evidence="4">
    <location>
        <begin position="288"/>
        <end position="299"/>
    </location>
</feature>
<dbReference type="InterPro" id="IPR001357">
    <property type="entry name" value="BRCT_dom"/>
</dbReference>
<dbReference type="InterPro" id="IPR047252">
    <property type="entry name" value="TP53BP1-like"/>
</dbReference>
<feature type="compositionally biased region" description="Polar residues" evidence="4">
    <location>
        <begin position="855"/>
        <end position="873"/>
    </location>
</feature>
<keyword evidence="3" id="KW-0539">Nucleus</keyword>
<feature type="compositionally biased region" description="Basic and acidic residues" evidence="4">
    <location>
        <begin position="1022"/>
        <end position="1031"/>
    </location>
</feature>
<evidence type="ECO:0000259" key="5">
    <source>
        <dbReference type="PROSITE" id="PS50172"/>
    </source>
</evidence>
<feature type="compositionally biased region" description="Polar residues" evidence="4">
    <location>
        <begin position="1251"/>
        <end position="1268"/>
    </location>
</feature>
<evidence type="ECO:0000256" key="3">
    <source>
        <dbReference type="ARBA" id="ARBA00023242"/>
    </source>
</evidence>
<reference evidence="6 7" key="1">
    <citation type="submission" date="2024-02" db="EMBL/GenBank/DDBJ databases">
        <title>De novo assembly and annotation of 12 fungi associated with fruit tree decline syndrome in Ontario, Canada.</title>
        <authorList>
            <person name="Sulman M."/>
            <person name="Ellouze W."/>
            <person name="Ilyukhin E."/>
        </authorList>
    </citation>
    <scope>NUCLEOTIDE SEQUENCE [LARGE SCALE GENOMIC DNA]</scope>
    <source>
        <strain evidence="6 7">M1-105</strain>
    </source>
</reference>
<protein>
    <submittedName>
        <fullName evidence="6">Radiation sensitive protein rad9</fullName>
    </submittedName>
</protein>